<dbReference type="RefSeq" id="WP_078306644.1">
    <property type="nucleotide sequence ID" value="NZ_MUYT01000004.1"/>
</dbReference>
<dbReference type="AlphaFoldDB" id="A0A1T0CHC0"/>
<name>A0A1T0CHC0_9GAMM</name>
<evidence type="ECO:0000313" key="2">
    <source>
        <dbReference type="Proteomes" id="UP000191094"/>
    </source>
</evidence>
<evidence type="ECO:0000313" key="1">
    <source>
        <dbReference type="EMBL" id="OOS21679.1"/>
    </source>
</evidence>
<sequence length="75" mass="9006">MQDTKYTDIEYERYKDFDFSGAKPIQNPKILEARARKQAHDLSKFFDYDVIEAIKKHDNEHDRQRANTILRALFT</sequence>
<dbReference type="STRING" id="90241.B0682_03230"/>
<accession>A0A1T0CHC0</accession>
<protein>
    <submittedName>
        <fullName evidence="1">Uncharacterized protein</fullName>
    </submittedName>
</protein>
<proteinExistence type="predicted"/>
<dbReference type="OrthoDB" id="6648570at2"/>
<organism evidence="1 2">
    <name type="scientific">Lwoffella lincolnii</name>
    <dbReference type="NCBI Taxonomy" id="90241"/>
    <lineage>
        <taxon>Bacteria</taxon>
        <taxon>Pseudomonadati</taxon>
        <taxon>Pseudomonadota</taxon>
        <taxon>Gammaproteobacteria</taxon>
        <taxon>Moraxellales</taxon>
        <taxon>Moraxellaceae</taxon>
        <taxon>Lwoffella</taxon>
    </lineage>
</organism>
<comment type="caution">
    <text evidence="1">The sequence shown here is derived from an EMBL/GenBank/DDBJ whole genome shotgun (WGS) entry which is preliminary data.</text>
</comment>
<dbReference type="Proteomes" id="UP000191094">
    <property type="component" value="Unassembled WGS sequence"/>
</dbReference>
<gene>
    <name evidence="1" type="ORF">B0682_03230</name>
</gene>
<keyword evidence="2" id="KW-1185">Reference proteome</keyword>
<dbReference type="EMBL" id="MUYT01000004">
    <property type="protein sequence ID" value="OOS21679.1"/>
    <property type="molecule type" value="Genomic_DNA"/>
</dbReference>
<reference evidence="1 2" key="1">
    <citation type="submission" date="2017-02" db="EMBL/GenBank/DDBJ databases">
        <title>Draft genome sequence of Moraxella lincolnii CCUG 9405T type strain.</title>
        <authorList>
            <person name="Salva-Serra F."/>
            <person name="Engstrom-Jakobsson H."/>
            <person name="Thorell K."/>
            <person name="Jaen-Luchoro D."/>
            <person name="Gonzales-Siles L."/>
            <person name="Karlsson R."/>
            <person name="Yazdan S."/>
            <person name="Boulund F."/>
            <person name="Johnning A."/>
            <person name="Engstrand L."/>
            <person name="Kristiansson E."/>
            <person name="Moore E."/>
        </authorList>
    </citation>
    <scope>NUCLEOTIDE SEQUENCE [LARGE SCALE GENOMIC DNA]</scope>
    <source>
        <strain evidence="1 2">CCUG 9405</strain>
    </source>
</reference>